<reference evidence="2" key="1">
    <citation type="journal article" date="2023" name="BMC Genomics">
        <title>Chromosome-level genome assemblies of Cutaneotrichosporon spp. (Trichosporonales, Basidiomycota) reveal imbalanced evolution between nucleotide sequences and chromosome synteny.</title>
        <authorList>
            <person name="Kobayashi Y."/>
            <person name="Kayamori A."/>
            <person name="Aoki K."/>
            <person name="Shiwa Y."/>
            <person name="Matsutani M."/>
            <person name="Fujita N."/>
            <person name="Sugita T."/>
            <person name="Iwasaki W."/>
            <person name="Tanaka N."/>
            <person name="Takashima M."/>
        </authorList>
    </citation>
    <scope>NUCLEOTIDE SEQUENCE</scope>
    <source>
        <strain evidence="2">HIS019</strain>
    </source>
</reference>
<feature type="compositionally biased region" description="Acidic residues" evidence="1">
    <location>
        <begin position="186"/>
        <end position="210"/>
    </location>
</feature>
<protein>
    <submittedName>
        <fullName evidence="2">Uncharacterized protein</fullName>
    </submittedName>
</protein>
<evidence type="ECO:0000313" key="3">
    <source>
        <dbReference type="Proteomes" id="UP001233271"/>
    </source>
</evidence>
<dbReference type="EMBL" id="AP028215">
    <property type="protein sequence ID" value="BEI92099.1"/>
    <property type="molecule type" value="Genomic_DNA"/>
</dbReference>
<feature type="region of interest" description="Disordered" evidence="1">
    <location>
        <begin position="179"/>
        <end position="226"/>
    </location>
</feature>
<dbReference type="Proteomes" id="UP001233271">
    <property type="component" value="Chromosome 4"/>
</dbReference>
<dbReference type="GeneID" id="85495969"/>
<dbReference type="RefSeq" id="XP_060457364.1">
    <property type="nucleotide sequence ID" value="XM_060600807.1"/>
</dbReference>
<proteinExistence type="predicted"/>
<dbReference type="Gene3D" id="1.20.58.1710">
    <property type="match status" value="1"/>
</dbReference>
<accession>A0AA48QW60</accession>
<evidence type="ECO:0000313" key="2">
    <source>
        <dbReference type="EMBL" id="BEI92099.1"/>
    </source>
</evidence>
<evidence type="ECO:0000256" key="1">
    <source>
        <dbReference type="SAM" id="MobiDB-lite"/>
    </source>
</evidence>
<feature type="region of interest" description="Disordered" evidence="1">
    <location>
        <begin position="238"/>
        <end position="267"/>
    </location>
</feature>
<organism evidence="2 3">
    <name type="scientific">Cutaneotrichosporon cavernicola</name>
    <dbReference type="NCBI Taxonomy" id="279322"/>
    <lineage>
        <taxon>Eukaryota</taxon>
        <taxon>Fungi</taxon>
        <taxon>Dikarya</taxon>
        <taxon>Basidiomycota</taxon>
        <taxon>Agaricomycotina</taxon>
        <taxon>Tremellomycetes</taxon>
        <taxon>Trichosporonales</taxon>
        <taxon>Trichosporonaceae</taxon>
        <taxon>Cutaneotrichosporon</taxon>
    </lineage>
</organism>
<sequence length="267" mass="29075">MQQPRPTPFVPPAPVGIPLAAVQSLVPQLATAINDIDMLKAQLSAGNANSTFPNWDDLLQRYTLLLSRVQSLTKFISAPPPKGTDPALAHYLVHPLRALPPDSEQLAQDVLFQAINTQALALDSPATVSTGMLGLDTLKGLDDGALQRCTDRLKARLGRESERARAMAREIERRGEEYDWAYRPGEEEEEDEKDEDEDEEDLFGDEEDEEEKKMKGEALAPNPRAGWSITDYLTFLENGTVPKGKDSESAGEGAAPALGTGPPTTVV</sequence>
<dbReference type="KEGG" id="ccac:CcaHIS019_0409190"/>
<dbReference type="AlphaFoldDB" id="A0AA48QW60"/>
<gene>
    <name evidence="2" type="ORF">CcaverHIS019_0409190</name>
</gene>
<keyword evidence="3" id="KW-1185">Reference proteome</keyword>
<name>A0AA48QW60_9TREE</name>